<dbReference type="InterPro" id="IPR011527">
    <property type="entry name" value="ABC1_TM_dom"/>
</dbReference>
<organism evidence="10 11">
    <name type="scientific">Pseudonocardia autotrophica</name>
    <name type="common">Amycolata autotrophica</name>
    <name type="synonym">Nocardia autotrophica</name>
    <dbReference type="NCBI Taxonomy" id="2074"/>
    <lineage>
        <taxon>Bacteria</taxon>
        <taxon>Bacillati</taxon>
        <taxon>Actinomycetota</taxon>
        <taxon>Actinomycetes</taxon>
        <taxon>Pseudonocardiales</taxon>
        <taxon>Pseudonocardiaceae</taxon>
        <taxon>Pseudonocardia</taxon>
    </lineage>
</organism>
<reference evidence="10 11" key="1">
    <citation type="submission" date="2016-09" db="EMBL/GenBank/DDBJ databases">
        <title>Pseudonocardia autotrophica DSM535, a candidate organism with high potential of specific P450 cytochromes.</title>
        <authorList>
            <person name="Grumaz C."/>
            <person name="Vainshtein Y."/>
            <person name="Kirstahler P."/>
            <person name="Sohn K."/>
        </authorList>
    </citation>
    <scope>NUCLEOTIDE SEQUENCE [LARGE SCALE GENOMIC DNA]</scope>
    <source>
        <strain evidence="10 11">DSM 535</strain>
    </source>
</reference>
<evidence type="ECO:0000256" key="2">
    <source>
        <dbReference type="ARBA" id="ARBA00022692"/>
    </source>
</evidence>
<dbReference type="InterPro" id="IPR027417">
    <property type="entry name" value="P-loop_NTPase"/>
</dbReference>
<dbReference type="CDD" id="cd07346">
    <property type="entry name" value="ABC_6TM_exporters"/>
    <property type="match status" value="1"/>
</dbReference>
<dbReference type="Pfam" id="PF00664">
    <property type="entry name" value="ABC_membrane"/>
    <property type="match status" value="1"/>
</dbReference>
<sequence>MTADAIRPGLPVAGWGTTWAELKLVSRGHRLRLLAVALLGLGSSALGLAMPVALGSLINSVDAGTADAGTVWWTIVVMVGATSVAAVGTALTAVLAGRIYQTLLAELRERLVARAMQLPQGVVERSGTGDLVARASDDVSQIAEAAHRVVPALTSAGFTILVSVAGMTALDWRYGLALAATLPVHVFALRWYLATAPAVYQAQRRAAGERAQQILESLRGFDTVQAFGLGDRRHRRVVGASWEVVRHTLRARTVQNMFVGRLHLAEYLGLAAILVVGCLLIGSGSSTVGMATTAMLVTLRLFGPVTQLLLVIDVLQSALASLNRMIGVITMPPGRPVEGTTGATAVGAPVVRLSGVGFAYPGGRQVLHDIDLTIGPGERVAVVGSSGAGKTTLAGLLAGIHAPRSGTVTRPENTVLITQDTHVFTGTLRENLNLAAPGAGDAEIARALAAAGADGLLESLPDGPDTLLGAGGRAPTPAQAQQIALARLVLADPDLAILDEATAEAGSSDAELLDRCSAAALHGRAGLVIAHRLSQAAVCDRIVVMADGRMIESGSHSELLAAHGAYARLWRSWTAR</sequence>
<accession>A0A1Y2MTN8</accession>
<dbReference type="STRING" id="2074.BG845_04110"/>
<dbReference type="GO" id="GO:0005524">
    <property type="term" value="F:ATP binding"/>
    <property type="evidence" value="ECO:0007669"/>
    <property type="project" value="UniProtKB-KW"/>
</dbReference>
<feature type="transmembrane region" description="Helical" evidence="7">
    <location>
        <begin position="264"/>
        <end position="282"/>
    </location>
</feature>
<evidence type="ECO:0000256" key="4">
    <source>
        <dbReference type="ARBA" id="ARBA00022840"/>
    </source>
</evidence>
<gene>
    <name evidence="10" type="ORF">BG845_04110</name>
</gene>
<dbReference type="GO" id="GO:0016887">
    <property type="term" value="F:ATP hydrolysis activity"/>
    <property type="evidence" value="ECO:0007669"/>
    <property type="project" value="InterPro"/>
</dbReference>
<dbReference type="Proteomes" id="UP000194360">
    <property type="component" value="Unassembled WGS sequence"/>
</dbReference>
<evidence type="ECO:0000256" key="6">
    <source>
        <dbReference type="ARBA" id="ARBA00023136"/>
    </source>
</evidence>
<comment type="caution">
    <text evidence="10">The sequence shown here is derived from an EMBL/GenBank/DDBJ whole genome shotgun (WGS) entry which is preliminary data.</text>
</comment>
<keyword evidence="5 7" id="KW-1133">Transmembrane helix</keyword>
<feature type="domain" description="ABC transmembrane type-1" evidence="9">
    <location>
        <begin position="34"/>
        <end position="317"/>
    </location>
</feature>
<proteinExistence type="predicted"/>
<dbReference type="Gene3D" id="1.20.1560.10">
    <property type="entry name" value="ABC transporter type 1, transmembrane domain"/>
    <property type="match status" value="1"/>
</dbReference>
<evidence type="ECO:0000259" key="8">
    <source>
        <dbReference type="PROSITE" id="PS50893"/>
    </source>
</evidence>
<dbReference type="GO" id="GO:0034040">
    <property type="term" value="F:ATPase-coupled lipid transmembrane transporter activity"/>
    <property type="evidence" value="ECO:0007669"/>
    <property type="project" value="TreeGrafter"/>
</dbReference>
<evidence type="ECO:0000256" key="3">
    <source>
        <dbReference type="ARBA" id="ARBA00022741"/>
    </source>
</evidence>
<feature type="transmembrane region" description="Helical" evidence="7">
    <location>
        <begin position="149"/>
        <end position="170"/>
    </location>
</feature>
<dbReference type="PROSITE" id="PS50929">
    <property type="entry name" value="ABC_TM1F"/>
    <property type="match status" value="1"/>
</dbReference>
<dbReference type="InterPro" id="IPR003439">
    <property type="entry name" value="ABC_transporter-like_ATP-bd"/>
</dbReference>
<dbReference type="InterPro" id="IPR039421">
    <property type="entry name" value="Type_1_exporter"/>
</dbReference>
<evidence type="ECO:0000256" key="7">
    <source>
        <dbReference type="SAM" id="Phobius"/>
    </source>
</evidence>
<dbReference type="EMBL" id="MIGB01000023">
    <property type="protein sequence ID" value="OSY38349.1"/>
    <property type="molecule type" value="Genomic_DNA"/>
</dbReference>
<keyword evidence="11" id="KW-1185">Reference proteome</keyword>
<keyword evidence="2 7" id="KW-0812">Transmembrane</keyword>
<evidence type="ECO:0000256" key="5">
    <source>
        <dbReference type="ARBA" id="ARBA00022989"/>
    </source>
</evidence>
<keyword evidence="4 10" id="KW-0067">ATP-binding</keyword>
<keyword evidence="6 7" id="KW-0472">Membrane</keyword>
<dbReference type="SUPFAM" id="SSF52540">
    <property type="entry name" value="P-loop containing nucleoside triphosphate hydrolases"/>
    <property type="match status" value="1"/>
</dbReference>
<feature type="domain" description="ABC transporter" evidence="8">
    <location>
        <begin position="351"/>
        <end position="572"/>
    </location>
</feature>
<dbReference type="AlphaFoldDB" id="A0A1Y2MTN8"/>
<dbReference type="InterPro" id="IPR003593">
    <property type="entry name" value="AAA+_ATPase"/>
</dbReference>
<protein>
    <submittedName>
        <fullName evidence="10">Putative ABC transporter ATP-binding protein</fullName>
    </submittedName>
</protein>
<dbReference type="SUPFAM" id="SSF90123">
    <property type="entry name" value="ABC transporter transmembrane region"/>
    <property type="match status" value="1"/>
</dbReference>
<dbReference type="Pfam" id="PF00005">
    <property type="entry name" value="ABC_tran"/>
    <property type="match status" value="1"/>
</dbReference>
<feature type="transmembrane region" description="Helical" evidence="7">
    <location>
        <begin position="176"/>
        <end position="200"/>
    </location>
</feature>
<evidence type="ECO:0000259" key="9">
    <source>
        <dbReference type="PROSITE" id="PS50929"/>
    </source>
</evidence>
<evidence type="ECO:0000313" key="11">
    <source>
        <dbReference type="Proteomes" id="UP000194360"/>
    </source>
</evidence>
<dbReference type="GO" id="GO:0140359">
    <property type="term" value="F:ABC-type transporter activity"/>
    <property type="evidence" value="ECO:0007669"/>
    <property type="project" value="InterPro"/>
</dbReference>
<dbReference type="InterPro" id="IPR036640">
    <property type="entry name" value="ABC1_TM_sf"/>
</dbReference>
<keyword evidence="3" id="KW-0547">Nucleotide-binding</keyword>
<dbReference type="PANTHER" id="PTHR24221:SF654">
    <property type="entry name" value="ATP-BINDING CASSETTE SUB-FAMILY B MEMBER 6"/>
    <property type="match status" value="1"/>
</dbReference>
<evidence type="ECO:0000313" key="10">
    <source>
        <dbReference type="EMBL" id="OSY38349.1"/>
    </source>
</evidence>
<name>A0A1Y2MTN8_PSEAH</name>
<feature type="transmembrane region" description="Helical" evidence="7">
    <location>
        <begin position="33"/>
        <end position="58"/>
    </location>
</feature>
<feature type="transmembrane region" description="Helical" evidence="7">
    <location>
        <begin position="70"/>
        <end position="100"/>
    </location>
</feature>
<dbReference type="PANTHER" id="PTHR24221">
    <property type="entry name" value="ATP-BINDING CASSETTE SUB-FAMILY B"/>
    <property type="match status" value="1"/>
</dbReference>
<dbReference type="GO" id="GO:0005886">
    <property type="term" value="C:plasma membrane"/>
    <property type="evidence" value="ECO:0007669"/>
    <property type="project" value="UniProtKB-SubCell"/>
</dbReference>
<dbReference type="PROSITE" id="PS50893">
    <property type="entry name" value="ABC_TRANSPORTER_2"/>
    <property type="match status" value="1"/>
</dbReference>
<dbReference type="SMART" id="SM00382">
    <property type="entry name" value="AAA"/>
    <property type="match status" value="1"/>
</dbReference>
<dbReference type="RefSeq" id="WP_232021116.1">
    <property type="nucleotide sequence ID" value="NZ_AP018920.1"/>
</dbReference>
<evidence type="ECO:0000256" key="1">
    <source>
        <dbReference type="ARBA" id="ARBA00004651"/>
    </source>
</evidence>
<dbReference type="Gene3D" id="3.40.50.300">
    <property type="entry name" value="P-loop containing nucleotide triphosphate hydrolases"/>
    <property type="match status" value="1"/>
</dbReference>
<comment type="subcellular location">
    <subcellularLocation>
        <location evidence="1">Cell membrane</location>
        <topology evidence="1">Multi-pass membrane protein</topology>
    </subcellularLocation>
</comment>